<keyword evidence="2" id="KW-1185">Reference proteome</keyword>
<dbReference type="SUPFAM" id="SSF141571">
    <property type="entry name" value="Pentapeptide repeat-like"/>
    <property type="match status" value="1"/>
</dbReference>
<accession>A0ABU2A1Z0</accession>
<evidence type="ECO:0000313" key="2">
    <source>
        <dbReference type="Proteomes" id="UP001180825"/>
    </source>
</evidence>
<gene>
    <name evidence="1" type="ORF">J2X21_000308</name>
</gene>
<sequence length="135" mass="14735">MTASTPHRPENYRPPESRAELEKRYAAGERCFPQTDLSDTDLSGVQLDGAKFGKHSWFHSADFSGASLRGTSFRECNVKCADFSNADLTNAVFELAAIESIRTTGAIVNGVKAKGATFYGCELPDGEALPSWEWP</sequence>
<dbReference type="InterPro" id="IPR001646">
    <property type="entry name" value="5peptide_repeat"/>
</dbReference>
<reference evidence="1 2" key="1">
    <citation type="submission" date="2023-07" db="EMBL/GenBank/DDBJ databases">
        <title>Sorghum-associated microbial communities from plants grown in Nebraska, USA.</title>
        <authorList>
            <person name="Schachtman D."/>
        </authorList>
    </citation>
    <scope>NUCLEOTIDE SEQUENCE [LARGE SCALE GENOMIC DNA]</scope>
    <source>
        <strain evidence="1 2">BE316</strain>
    </source>
</reference>
<name>A0ABU2A1Z0_9BURK</name>
<dbReference type="InterPro" id="IPR044213">
    <property type="entry name" value="At2g44920-like"/>
</dbReference>
<dbReference type="Proteomes" id="UP001180825">
    <property type="component" value="Unassembled WGS sequence"/>
</dbReference>
<dbReference type="RefSeq" id="WP_310324014.1">
    <property type="nucleotide sequence ID" value="NZ_JAVDXV010000001.1"/>
</dbReference>
<dbReference type="Gene3D" id="2.160.20.80">
    <property type="entry name" value="E3 ubiquitin-protein ligase SopA"/>
    <property type="match status" value="1"/>
</dbReference>
<dbReference type="Pfam" id="PF00805">
    <property type="entry name" value="Pentapeptide"/>
    <property type="match status" value="2"/>
</dbReference>
<dbReference type="EMBL" id="JAVDXV010000001">
    <property type="protein sequence ID" value="MDR7331196.1"/>
    <property type="molecule type" value="Genomic_DNA"/>
</dbReference>
<dbReference type="PANTHER" id="PTHR47200:SF2">
    <property type="entry name" value="THYLAKOID LUMENAL 15 KDA PROTEIN 1, CHLOROPLASTIC"/>
    <property type="match status" value="1"/>
</dbReference>
<dbReference type="PANTHER" id="PTHR47200">
    <property type="entry name" value="THYLAKOID LUMENAL 15 KDA PROTEIN 1, CHLOROPLASTIC"/>
    <property type="match status" value="1"/>
</dbReference>
<proteinExistence type="predicted"/>
<evidence type="ECO:0000313" key="1">
    <source>
        <dbReference type="EMBL" id="MDR7331196.1"/>
    </source>
</evidence>
<comment type="caution">
    <text evidence="1">The sequence shown here is derived from an EMBL/GenBank/DDBJ whole genome shotgun (WGS) entry which is preliminary data.</text>
</comment>
<organism evidence="1 2">
    <name type="scientific">Roseateles asaccharophilus</name>
    <dbReference type="NCBI Taxonomy" id="582607"/>
    <lineage>
        <taxon>Bacteria</taxon>
        <taxon>Pseudomonadati</taxon>
        <taxon>Pseudomonadota</taxon>
        <taxon>Betaproteobacteria</taxon>
        <taxon>Burkholderiales</taxon>
        <taxon>Sphaerotilaceae</taxon>
        <taxon>Roseateles</taxon>
    </lineage>
</organism>
<protein>
    <submittedName>
        <fullName evidence="1">Uncharacterized protein YjbI with pentapeptide repeats</fullName>
    </submittedName>
</protein>